<accession>M2SA04</accession>
<keyword evidence="2" id="KW-0472">Membrane</keyword>
<name>M2SA04_COCSN</name>
<keyword evidence="2" id="KW-1133">Transmembrane helix</keyword>
<organism evidence="3 4">
    <name type="scientific">Cochliobolus sativus (strain ND90Pr / ATCC 201652)</name>
    <name type="common">Common root rot and spot blotch fungus</name>
    <name type="synonym">Bipolaris sorokiniana</name>
    <dbReference type="NCBI Taxonomy" id="665912"/>
    <lineage>
        <taxon>Eukaryota</taxon>
        <taxon>Fungi</taxon>
        <taxon>Dikarya</taxon>
        <taxon>Ascomycota</taxon>
        <taxon>Pezizomycotina</taxon>
        <taxon>Dothideomycetes</taxon>
        <taxon>Pleosporomycetidae</taxon>
        <taxon>Pleosporales</taxon>
        <taxon>Pleosporineae</taxon>
        <taxon>Pleosporaceae</taxon>
        <taxon>Bipolaris</taxon>
    </lineage>
</organism>
<keyword evidence="2" id="KW-0812">Transmembrane</keyword>
<feature type="transmembrane region" description="Helical" evidence="2">
    <location>
        <begin position="706"/>
        <end position="731"/>
    </location>
</feature>
<evidence type="ECO:0000313" key="3">
    <source>
        <dbReference type="EMBL" id="EMD59375.1"/>
    </source>
</evidence>
<dbReference type="AlphaFoldDB" id="M2SA04"/>
<feature type="region of interest" description="Disordered" evidence="1">
    <location>
        <begin position="463"/>
        <end position="505"/>
    </location>
</feature>
<reference evidence="3 4" key="1">
    <citation type="journal article" date="2012" name="PLoS Pathog.">
        <title>Diverse lifestyles and strategies of plant pathogenesis encoded in the genomes of eighteen Dothideomycetes fungi.</title>
        <authorList>
            <person name="Ohm R.A."/>
            <person name="Feau N."/>
            <person name="Henrissat B."/>
            <person name="Schoch C.L."/>
            <person name="Horwitz B.A."/>
            <person name="Barry K.W."/>
            <person name="Condon B.J."/>
            <person name="Copeland A.C."/>
            <person name="Dhillon B."/>
            <person name="Glaser F."/>
            <person name="Hesse C.N."/>
            <person name="Kosti I."/>
            <person name="LaButti K."/>
            <person name="Lindquist E.A."/>
            <person name="Lucas S."/>
            <person name="Salamov A.A."/>
            <person name="Bradshaw R.E."/>
            <person name="Ciuffetti L."/>
            <person name="Hamelin R.C."/>
            <person name="Kema G.H.J."/>
            <person name="Lawrence C."/>
            <person name="Scott J.A."/>
            <person name="Spatafora J.W."/>
            <person name="Turgeon B.G."/>
            <person name="de Wit P.J.G.M."/>
            <person name="Zhong S."/>
            <person name="Goodwin S.B."/>
            <person name="Grigoriev I.V."/>
        </authorList>
    </citation>
    <scope>NUCLEOTIDE SEQUENCE [LARGE SCALE GENOMIC DNA]</scope>
    <source>
        <strain evidence="4">ND90Pr / ATCC 201652</strain>
    </source>
</reference>
<reference evidence="4" key="2">
    <citation type="journal article" date="2013" name="PLoS Genet.">
        <title>Comparative genome structure, secondary metabolite, and effector coding capacity across Cochliobolus pathogens.</title>
        <authorList>
            <person name="Condon B.J."/>
            <person name="Leng Y."/>
            <person name="Wu D."/>
            <person name="Bushley K.E."/>
            <person name="Ohm R.A."/>
            <person name="Otillar R."/>
            <person name="Martin J."/>
            <person name="Schackwitz W."/>
            <person name="Grimwood J."/>
            <person name="MohdZainudin N."/>
            <person name="Xue C."/>
            <person name="Wang R."/>
            <person name="Manning V.A."/>
            <person name="Dhillon B."/>
            <person name="Tu Z.J."/>
            <person name="Steffenson B.J."/>
            <person name="Salamov A."/>
            <person name="Sun H."/>
            <person name="Lowry S."/>
            <person name="LaButti K."/>
            <person name="Han J."/>
            <person name="Copeland A."/>
            <person name="Lindquist E."/>
            <person name="Barry K."/>
            <person name="Schmutz J."/>
            <person name="Baker S.E."/>
            <person name="Ciuffetti L.M."/>
            <person name="Grigoriev I.V."/>
            <person name="Zhong S."/>
            <person name="Turgeon B.G."/>
        </authorList>
    </citation>
    <scope>NUCLEOTIDE SEQUENCE [LARGE SCALE GENOMIC DNA]</scope>
    <source>
        <strain evidence="4">ND90Pr / ATCC 201652</strain>
    </source>
</reference>
<protein>
    <submittedName>
        <fullName evidence="3">Uncharacterized protein</fullName>
    </submittedName>
</protein>
<dbReference type="eggNOG" id="ENOG502S8Q4">
    <property type="taxonomic scope" value="Eukaryota"/>
</dbReference>
<proteinExistence type="predicted"/>
<sequence>MQLKNLTIEVPLSATQHGNNRVFCVRGPPWRDALSVITFFATSYIAHAATVKSTPGEGTISMAFNTFMALCFPMFGLLRALNAIARGARFGGSELRNACRAGALCMVVRNPEWRPKPGDTLAVVLEERSQSDEENNATADIVDAKMVNYFPTYAREDSSAWAYFDTIGSRAYVDPDLIRIHGTYLLSKGYAFAIVPRNACLLEIDRIDSTPLVPHMDNVSPASADISQPLGAEAILNGHSSSARNLDDNRASLQSISTAGTTLTSESVNNMNNSGLRPMDTLIPTQGNGGTPDANSDISSSYSIAKAIASLIQILGALSIIFLRKPDTIERWGYASFQLTVVPYLVMTVVNFVSNALTADYACLYMVESEVMREARNRGSRFEGTVAALEEYMGPLSPDVSAKDIAVWTGLTQKHIRWLASILSGEWLSNKLFGLDWAIFEAPKRKVPKISHIQLTCEEQVEINHSQSESATEGDQQDHQPATDTLRESSNIESEQDVSVPVGNDNSSMLAANERIESDVPGIHQDHPQLAADISRHNNPVDSPTEPKVILTSLSGQRYRIQGFRSTPWFDPKLLLGRSNAREILSHIADIAEDTSHASSTSDRLKKIMVEFLNGFYSGLFQSLDPVRLRLIASVEQVKKDRTGTESWTTLIAMLYRGLSGNGLNASPENSTEHENRKFAIYIPNCSPFVREDKSKGKQPRGRGHAGAMMILEFLLGCFILSLLIVVLGWLSHWFSRGGSSRTERAIILLWVAEGAFGLLLPLLSLKELLLVFLLLPVYAASLQQQTSLSFILVPQYLHLLAFIPIGIFVAPIWGFVIVGRQLVEWGSCVSLY</sequence>
<dbReference type="HOGENOM" id="CLU_340388_0_0_1"/>
<gene>
    <name evidence="3" type="ORF">COCSADRAFT_347925</name>
</gene>
<dbReference type="EMBL" id="KB445653">
    <property type="protein sequence ID" value="EMD59375.1"/>
    <property type="molecule type" value="Genomic_DNA"/>
</dbReference>
<feature type="transmembrane region" description="Helical" evidence="2">
    <location>
        <begin position="797"/>
        <end position="819"/>
    </location>
</feature>
<keyword evidence="4" id="KW-1185">Reference proteome</keyword>
<evidence type="ECO:0000256" key="2">
    <source>
        <dbReference type="SAM" id="Phobius"/>
    </source>
</evidence>
<dbReference type="Proteomes" id="UP000016934">
    <property type="component" value="Unassembled WGS sequence"/>
</dbReference>
<dbReference type="GeneID" id="19137870"/>
<feature type="compositionally biased region" description="Polar residues" evidence="1">
    <location>
        <begin position="463"/>
        <end position="493"/>
    </location>
</feature>
<dbReference type="RefSeq" id="XP_007705101.1">
    <property type="nucleotide sequence ID" value="XM_007706911.1"/>
</dbReference>
<dbReference type="KEGG" id="bsc:COCSADRAFT_347925"/>
<dbReference type="OrthoDB" id="3695711at2759"/>
<feature type="transmembrane region" description="Helical" evidence="2">
    <location>
        <begin position="746"/>
        <end position="764"/>
    </location>
</feature>
<evidence type="ECO:0000256" key="1">
    <source>
        <dbReference type="SAM" id="MobiDB-lite"/>
    </source>
</evidence>
<evidence type="ECO:0000313" key="4">
    <source>
        <dbReference type="Proteomes" id="UP000016934"/>
    </source>
</evidence>